<accession>F8PNP9</accession>
<feature type="region of interest" description="Disordered" evidence="1">
    <location>
        <begin position="1"/>
        <end position="65"/>
    </location>
</feature>
<feature type="region of interest" description="Disordered" evidence="1">
    <location>
        <begin position="155"/>
        <end position="191"/>
    </location>
</feature>
<reference evidence="3" key="1">
    <citation type="journal article" date="2011" name="Science">
        <title>The plant cell wall-decomposing machinery underlies the functional diversity of forest fungi.</title>
        <authorList>
            <person name="Eastwood D.C."/>
            <person name="Floudas D."/>
            <person name="Binder M."/>
            <person name="Majcherczyk A."/>
            <person name="Schneider P."/>
            <person name="Aerts A."/>
            <person name="Asiegbu F.O."/>
            <person name="Baker S.E."/>
            <person name="Barry K."/>
            <person name="Bendiksby M."/>
            <person name="Blumentritt M."/>
            <person name="Coutinho P.M."/>
            <person name="Cullen D."/>
            <person name="de Vries R.P."/>
            <person name="Gathman A."/>
            <person name="Goodell B."/>
            <person name="Henrissat B."/>
            <person name="Ihrmark K."/>
            <person name="Kauserud H."/>
            <person name="Kohler A."/>
            <person name="LaButti K."/>
            <person name="Lapidus A."/>
            <person name="Lavin J.L."/>
            <person name="Lee Y.-H."/>
            <person name="Lindquist E."/>
            <person name="Lilly W."/>
            <person name="Lucas S."/>
            <person name="Morin E."/>
            <person name="Murat C."/>
            <person name="Oguiza J.A."/>
            <person name="Park J."/>
            <person name="Pisabarro A.G."/>
            <person name="Riley R."/>
            <person name="Rosling A."/>
            <person name="Salamov A."/>
            <person name="Schmidt O."/>
            <person name="Schmutz J."/>
            <person name="Skrede I."/>
            <person name="Stenlid J."/>
            <person name="Wiebenga A."/>
            <person name="Xie X."/>
            <person name="Kuees U."/>
            <person name="Hibbett D.S."/>
            <person name="Hoffmeister D."/>
            <person name="Hoegberg N."/>
            <person name="Martin F."/>
            <person name="Grigoriev I.V."/>
            <person name="Watkinson S.C."/>
        </authorList>
    </citation>
    <scope>NUCLEOTIDE SEQUENCE [LARGE SCALE GENOMIC DNA]</scope>
    <source>
        <strain evidence="3">strain S7.3</strain>
    </source>
</reference>
<sequence length="191" mass="20312">MKSTERRVSIVKTGKPESRVGLYPSQNGHGIESAIMVSDSEEETDVPSPGLGKKPASVSVPHDPRTQLNPSNCSIIAPFSHQLVPDGVPAPISPIRASVAACVDNQNSTSFAEGIAAFQKLLTTALNGNSSSATTSMSAESNSSYQTLHERTINNHISYDPHPQPKFSSADDSDNDIQFISWRPGRGSPSP</sequence>
<proteinExistence type="predicted"/>
<keyword evidence="3" id="KW-1185">Reference proteome</keyword>
<dbReference type="InParanoid" id="F8PNP9"/>
<name>F8PNP9_SERL3</name>
<gene>
    <name evidence="2" type="ORF">SERLA73DRAFT_177271</name>
</gene>
<evidence type="ECO:0000313" key="2">
    <source>
        <dbReference type="EMBL" id="EGO01776.1"/>
    </source>
</evidence>
<protein>
    <submittedName>
        <fullName evidence="2">Uncharacterized protein</fullName>
    </submittedName>
</protein>
<dbReference type="AlphaFoldDB" id="F8PNP9"/>
<feature type="compositionally biased region" description="Basic and acidic residues" evidence="1">
    <location>
        <begin position="1"/>
        <end position="18"/>
    </location>
</feature>
<dbReference type="EMBL" id="GL945477">
    <property type="protein sequence ID" value="EGO01776.1"/>
    <property type="molecule type" value="Genomic_DNA"/>
</dbReference>
<dbReference type="HOGENOM" id="CLU_1424735_0_0_1"/>
<organism evidence="3">
    <name type="scientific">Serpula lacrymans var. lacrymans (strain S7.3)</name>
    <name type="common">Dry rot fungus</name>
    <dbReference type="NCBI Taxonomy" id="936435"/>
    <lineage>
        <taxon>Eukaryota</taxon>
        <taxon>Fungi</taxon>
        <taxon>Dikarya</taxon>
        <taxon>Basidiomycota</taxon>
        <taxon>Agaricomycotina</taxon>
        <taxon>Agaricomycetes</taxon>
        <taxon>Agaricomycetidae</taxon>
        <taxon>Boletales</taxon>
        <taxon>Coniophorineae</taxon>
        <taxon>Serpulaceae</taxon>
        <taxon>Serpula</taxon>
    </lineage>
</organism>
<feature type="non-terminal residue" evidence="2">
    <location>
        <position position="191"/>
    </location>
</feature>
<evidence type="ECO:0000313" key="3">
    <source>
        <dbReference type="Proteomes" id="UP000008063"/>
    </source>
</evidence>
<evidence type="ECO:0000256" key="1">
    <source>
        <dbReference type="SAM" id="MobiDB-lite"/>
    </source>
</evidence>
<dbReference type="Proteomes" id="UP000008063">
    <property type="component" value="Unassembled WGS sequence"/>
</dbReference>